<evidence type="ECO:0000313" key="11">
    <source>
        <dbReference type="Proteomes" id="UP000230391"/>
    </source>
</evidence>
<keyword evidence="3 9" id="KW-1003">Cell membrane</keyword>
<keyword evidence="6 9" id="KW-1133">Transmembrane helix</keyword>
<dbReference type="GO" id="GO:0005886">
    <property type="term" value="C:plasma membrane"/>
    <property type="evidence" value="ECO:0007669"/>
    <property type="project" value="UniProtKB-SubCell"/>
</dbReference>
<name>A0A2M8FFC4_9BACT</name>
<comment type="caution">
    <text evidence="10">The sequence shown here is derived from an EMBL/GenBank/DDBJ whole genome shotgun (WGS) entry which is preliminary data.</text>
</comment>
<comment type="similarity">
    <text evidence="9">Belongs to the SecE/SEC61-gamma family.</text>
</comment>
<comment type="subunit">
    <text evidence="9">Component of the Sec protein translocase complex. Heterotrimer consisting of SecY, SecE and SecG subunits. The heterotrimers can form oligomers, although 1 heterotrimer is thought to be able to translocate proteins. Interacts with the ribosome. Interacts with SecDF, and other proteins may be involved. Interacts with SecA.</text>
</comment>
<evidence type="ECO:0000256" key="1">
    <source>
        <dbReference type="ARBA" id="ARBA00004370"/>
    </source>
</evidence>
<keyword evidence="4 9" id="KW-0812">Transmembrane</keyword>
<dbReference type="GO" id="GO:0006605">
    <property type="term" value="P:protein targeting"/>
    <property type="evidence" value="ECO:0007669"/>
    <property type="project" value="UniProtKB-UniRule"/>
</dbReference>
<keyword evidence="5 9" id="KW-0653">Protein transport</keyword>
<dbReference type="GO" id="GO:0008320">
    <property type="term" value="F:protein transmembrane transporter activity"/>
    <property type="evidence" value="ECO:0007669"/>
    <property type="project" value="UniProtKB-UniRule"/>
</dbReference>
<keyword evidence="7 9" id="KW-0811">Translocation</keyword>
<proteinExistence type="inferred from homology"/>
<dbReference type="EMBL" id="PFRD01000039">
    <property type="protein sequence ID" value="PJC56347.1"/>
    <property type="molecule type" value="Genomic_DNA"/>
</dbReference>
<dbReference type="InterPro" id="IPR005807">
    <property type="entry name" value="SecE_bac"/>
</dbReference>
<dbReference type="HAMAP" id="MF_00422">
    <property type="entry name" value="SecE"/>
    <property type="match status" value="1"/>
</dbReference>
<evidence type="ECO:0000313" key="10">
    <source>
        <dbReference type="EMBL" id="PJC56347.1"/>
    </source>
</evidence>
<dbReference type="GO" id="GO:0009306">
    <property type="term" value="P:protein secretion"/>
    <property type="evidence" value="ECO:0007669"/>
    <property type="project" value="UniProtKB-UniRule"/>
</dbReference>
<comment type="function">
    <text evidence="9">Essential subunit of the Sec protein translocation channel SecYEG. Clamps together the 2 halves of SecY. May contact the channel plug during translocation.</text>
</comment>
<dbReference type="InterPro" id="IPR001901">
    <property type="entry name" value="Translocase_SecE/Sec61-g"/>
</dbReference>
<dbReference type="PANTHER" id="PTHR33910">
    <property type="entry name" value="PROTEIN TRANSLOCASE SUBUNIT SECE"/>
    <property type="match status" value="1"/>
</dbReference>
<dbReference type="AlphaFoldDB" id="A0A2M8FFC4"/>
<protein>
    <recommendedName>
        <fullName evidence="9">Protein translocase subunit SecE</fullName>
    </recommendedName>
</protein>
<evidence type="ECO:0000256" key="3">
    <source>
        <dbReference type="ARBA" id="ARBA00022475"/>
    </source>
</evidence>
<keyword evidence="8 9" id="KW-0472">Membrane</keyword>
<dbReference type="InterPro" id="IPR038379">
    <property type="entry name" value="SecE_sf"/>
</dbReference>
<sequence>MEKLTQYFRDTFRELKQVRWPTQNQALIYTLLVIAISLFVGLFVGSFDFIFSSGVDFIINRL</sequence>
<dbReference type="Gene3D" id="1.20.5.1030">
    <property type="entry name" value="Preprotein translocase secy subunit"/>
    <property type="match status" value="1"/>
</dbReference>
<dbReference type="Proteomes" id="UP000230391">
    <property type="component" value="Unassembled WGS sequence"/>
</dbReference>
<evidence type="ECO:0000256" key="4">
    <source>
        <dbReference type="ARBA" id="ARBA00022692"/>
    </source>
</evidence>
<evidence type="ECO:0000256" key="9">
    <source>
        <dbReference type="HAMAP-Rule" id="MF_00422"/>
    </source>
</evidence>
<dbReference type="GO" id="GO:0065002">
    <property type="term" value="P:intracellular protein transmembrane transport"/>
    <property type="evidence" value="ECO:0007669"/>
    <property type="project" value="UniProtKB-UniRule"/>
</dbReference>
<feature type="transmembrane region" description="Helical" evidence="9">
    <location>
        <begin position="26"/>
        <end position="51"/>
    </location>
</feature>
<dbReference type="Pfam" id="PF00584">
    <property type="entry name" value="SecE"/>
    <property type="match status" value="1"/>
</dbReference>
<dbReference type="PANTHER" id="PTHR33910:SF1">
    <property type="entry name" value="PROTEIN TRANSLOCASE SUBUNIT SECE"/>
    <property type="match status" value="1"/>
</dbReference>
<accession>A0A2M8FFC4</accession>
<evidence type="ECO:0000256" key="8">
    <source>
        <dbReference type="ARBA" id="ARBA00023136"/>
    </source>
</evidence>
<evidence type="ECO:0000256" key="5">
    <source>
        <dbReference type="ARBA" id="ARBA00022927"/>
    </source>
</evidence>
<evidence type="ECO:0000256" key="2">
    <source>
        <dbReference type="ARBA" id="ARBA00022448"/>
    </source>
</evidence>
<organism evidence="10 11">
    <name type="scientific">Candidatus Kaiserbacteria bacterium CG_4_9_14_0_2_um_filter_41_32</name>
    <dbReference type="NCBI Taxonomy" id="1974601"/>
    <lineage>
        <taxon>Bacteria</taxon>
        <taxon>Candidatus Kaiseribacteriota</taxon>
    </lineage>
</organism>
<gene>
    <name evidence="9 10" type="primary">secE</name>
    <name evidence="10" type="ORF">CO026_00760</name>
</gene>
<evidence type="ECO:0000256" key="7">
    <source>
        <dbReference type="ARBA" id="ARBA00023010"/>
    </source>
</evidence>
<dbReference type="NCBIfam" id="TIGR00964">
    <property type="entry name" value="secE_bact"/>
    <property type="match status" value="1"/>
</dbReference>
<comment type="subcellular location">
    <subcellularLocation>
        <location evidence="9">Cell membrane</location>
        <topology evidence="9">Single-pass membrane protein</topology>
    </subcellularLocation>
    <subcellularLocation>
        <location evidence="1">Membrane</location>
    </subcellularLocation>
</comment>
<reference evidence="11" key="1">
    <citation type="submission" date="2017-09" db="EMBL/GenBank/DDBJ databases">
        <title>Depth-based differentiation of microbial function through sediment-hosted aquifers and enrichment of novel symbionts in the deep terrestrial subsurface.</title>
        <authorList>
            <person name="Probst A.J."/>
            <person name="Ladd B."/>
            <person name="Jarett J.K."/>
            <person name="Geller-Mcgrath D.E."/>
            <person name="Sieber C.M.K."/>
            <person name="Emerson J.B."/>
            <person name="Anantharaman K."/>
            <person name="Thomas B.C."/>
            <person name="Malmstrom R."/>
            <person name="Stieglmeier M."/>
            <person name="Klingl A."/>
            <person name="Woyke T."/>
            <person name="Ryan C.M."/>
            <person name="Banfield J.F."/>
        </authorList>
    </citation>
    <scope>NUCLEOTIDE SEQUENCE [LARGE SCALE GENOMIC DNA]</scope>
</reference>
<keyword evidence="2 9" id="KW-0813">Transport</keyword>
<evidence type="ECO:0000256" key="6">
    <source>
        <dbReference type="ARBA" id="ARBA00022989"/>
    </source>
</evidence>
<dbReference type="GO" id="GO:0043952">
    <property type="term" value="P:protein transport by the Sec complex"/>
    <property type="evidence" value="ECO:0007669"/>
    <property type="project" value="UniProtKB-UniRule"/>
</dbReference>